<comment type="caution">
    <text evidence="3">The sequence shown here is derived from an EMBL/GenBank/DDBJ whole genome shotgun (WGS) entry which is preliminary data.</text>
</comment>
<reference evidence="3 4" key="1">
    <citation type="journal article" date="2016" name="Int. J. Syst. Evol. Microbiol.">
        <title>Pyruvatibacter mobilis gen. nov., sp. nov., a marine bacterium from the culture broth of Picochlorum sp. 122.</title>
        <authorList>
            <person name="Wang G."/>
            <person name="Tang M."/>
            <person name="Wu H."/>
            <person name="Dai S."/>
            <person name="Li T."/>
            <person name="Chen C."/>
            <person name="He H."/>
            <person name="Fan J."/>
            <person name="Xiang W."/>
            <person name="Li X."/>
        </authorList>
    </citation>
    <scope>NUCLEOTIDE SEQUENCE [LARGE SCALE GENOMIC DNA]</scope>
    <source>
        <strain evidence="3 4">GYP-11</strain>
    </source>
</reference>
<dbReference type="Proteomes" id="UP000470384">
    <property type="component" value="Unassembled WGS sequence"/>
</dbReference>
<feature type="chain" id="PRO_5032402769" evidence="2">
    <location>
        <begin position="19"/>
        <end position="93"/>
    </location>
</feature>
<gene>
    <name evidence="3" type="ORF">GTQ45_04175</name>
</gene>
<dbReference type="OrthoDB" id="7679120at2"/>
<name>A0A845Q8Z7_9HYPH</name>
<organism evidence="3 4">
    <name type="scientific">Pyruvatibacter mobilis</name>
    <dbReference type="NCBI Taxonomy" id="1712261"/>
    <lineage>
        <taxon>Bacteria</taxon>
        <taxon>Pseudomonadati</taxon>
        <taxon>Pseudomonadota</taxon>
        <taxon>Alphaproteobacteria</taxon>
        <taxon>Hyphomicrobiales</taxon>
        <taxon>Parvibaculaceae</taxon>
        <taxon>Pyruvatibacter</taxon>
    </lineage>
</organism>
<feature type="signal peptide" evidence="2">
    <location>
        <begin position="1"/>
        <end position="18"/>
    </location>
</feature>
<evidence type="ECO:0000313" key="4">
    <source>
        <dbReference type="Proteomes" id="UP000470384"/>
    </source>
</evidence>
<keyword evidence="4" id="KW-1185">Reference proteome</keyword>
<evidence type="ECO:0000256" key="1">
    <source>
        <dbReference type="SAM" id="Phobius"/>
    </source>
</evidence>
<evidence type="ECO:0000256" key="2">
    <source>
        <dbReference type="SAM" id="SignalP"/>
    </source>
</evidence>
<dbReference type="AlphaFoldDB" id="A0A845Q8Z7"/>
<proteinExistence type="predicted"/>
<accession>A0A845Q8Z7</accession>
<keyword evidence="2" id="KW-0732">Signal</keyword>
<keyword evidence="1" id="KW-0472">Membrane</keyword>
<feature type="transmembrane region" description="Helical" evidence="1">
    <location>
        <begin position="63"/>
        <end position="89"/>
    </location>
</feature>
<sequence length="93" mass="10175">MILRVLTVLFLAATIAAAANDVLSQGGMASLGQLWFSLSPETLNLSQAVIQRYVSPELWDPGIIWLLGQPATVVFGLIALVFFLAAWAFTRRR</sequence>
<keyword evidence="1" id="KW-1133">Transmembrane helix</keyword>
<protein>
    <submittedName>
        <fullName evidence="3">Uncharacterized protein</fullName>
    </submittedName>
</protein>
<dbReference type="GeneID" id="300655835"/>
<dbReference type="EMBL" id="WXYQ01000004">
    <property type="protein sequence ID" value="NBG94924.1"/>
    <property type="molecule type" value="Genomic_DNA"/>
</dbReference>
<dbReference type="RefSeq" id="WP_160586976.1">
    <property type="nucleotide sequence ID" value="NZ_BMHN01000001.1"/>
</dbReference>
<keyword evidence="1" id="KW-0812">Transmembrane</keyword>
<evidence type="ECO:0000313" key="3">
    <source>
        <dbReference type="EMBL" id="NBG94924.1"/>
    </source>
</evidence>